<accession>A0ABT3GEX6</accession>
<evidence type="ECO:0000313" key="3">
    <source>
        <dbReference type="Proteomes" id="UP001320876"/>
    </source>
</evidence>
<organism evidence="2 3">
    <name type="scientific">Luteolibacter arcticus</name>
    <dbReference type="NCBI Taxonomy" id="1581411"/>
    <lineage>
        <taxon>Bacteria</taxon>
        <taxon>Pseudomonadati</taxon>
        <taxon>Verrucomicrobiota</taxon>
        <taxon>Verrucomicrobiia</taxon>
        <taxon>Verrucomicrobiales</taxon>
        <taxon>Verrucomicrobiaceae</taxon>
        <taxon>Luteolibacter</taxon>
    </lineage>
</organism>
<feature type="transmembrane region" description="Helical" evidence="1">
    <location>
        <begin position="117"/>
        <end position="137"/>
    </location>
</feature>
<proteinExistence type="predicted"/>
<dbReference type="RefSeq" id="WP_264486277.1">
    <property type="nucleotide sequence ID" value="NZ_JAPDDT010000002.1"/>
</dbReference>
<gene>
    <name evidence="2" type="ORF">OKA05_06360</name>
</gene>
<comment type="caution">
    <text evidence="2">The sequence shown here is derived from an EMBL/GenBank/DDBJ whole genome shotgun (WGS) entry which is preliminary data.</text>
</comment>
<keyword evidence="1" id="KW-0472">Membrane</keyword>
<sequence>MNGECNPYAPPSNETAVAITDPGHGWRIENGSLLVCNGAVLPEICILGGDPSHPVERTPLLLHLSSGFRMLDDIRIEVFESRREHIRRSAGVLGSIVLGFAGGVISSILMIDDGSATPLSVSVSCFVIVLGIVGASWQSRYLPRITHLHGGWYRIGGISPGLLARLKDFGSDDGESAA</sequence>
<evidence type="ECO:0000313" key="2">
    <source>
        <dbReference type="EMBL" id="MCW1922167.1"/>
    </source>
</evidence>
<protein>
    <submittedName>
        <fullName evidence="2">Uncharacterized protein</fullName>
    </submittedName>
</protein>
<feature type="transmembrane region" description="Helical" evidence="1">
    <location>
        <begin position="90"/>
        <end position="111"/>
    </location>
</feature>
<keyword evidence="1" id="KW-1133">Transmembrane helix</keyword>
<keyword evidence="1" id="KW-0812">Transmembrane</keyword>
<keyword evidence="3" id="KW-1185">Reference proteome</keyword>
<dbReference type="EMBL" id="JAPDDT010000002">
    <property type="protein sequence ID" value="MCW1922167.1"/>
    <property type="molecule type" value="Genomic_DNA"/>
</dbReference>
<evidence type="ECO:0000256" key="1">
    <source>
        <dbReference type="SAM" id="Phobius"/>
    </source>
</evidence>
<dbReference type="Proteomes" id="UP001320876">
    <property type="component" value="Unassembled WGS sequence"/>
</dbReference>
<name>A0ABT3GEX6_9BACT</name>
<reference evidence="2 3" key="1">
    <citation type="submission" date="2022-10" db="EMBL/GenBank/DDBJ databases">
        <title>Luteolibacter arcticus strain CCTCC AB 2014275, whole genome shotgun sequencing project.</title>
        <authorList>
            <person name="Zhao G."/>
            <person name="Shen L."/>
        </authorList>
    </citation>
    <scope>NUCLEOTIDE SEQUENCE [LARGE SCALE GENOMIC DNA]</scope>
    <source>
        <strain evidence="2 3">CCTCC AB 2014275</strain>
    </source>
</reference>